<proteinExistence type="inferred from homology"/>
<comment type="subunit">
    <text evidence="8">Component of the Sec protein translocase complex. Heterotrimer consisting of SecY, SecE and SecG subunits. The heterotrimers can form oligomers, although 1 heterotrimer is thought to be able to translocate proteins. Interacts with the ribosome. Interacts with SecDF, and other proteins may be involved. Interacts with SecA.</text>
</comment>
<evidence type="ECO:0000256" key="7">
    <source>
        <dbReference type="ARBA" id="ARBA00023136"/>
    </source>
</evidence>
<keyword evidence="6 8" id="KW-0811">Translocation</keyword>
<evidence type="ECO:0000313" key="10">
    <source>
        <dbReference type="Proteomes" id="UP000310506"/>
    </source>
</evidence>
<keyword evidence="10" id="KW-1185">Reference proteome</keyword>
<organism evidence="9 10">
    <name type="scientific">Vagococcus silagei</name>
    <dbReference type="NCBI Taxonomy" id="2508885"/>
    <lineage>
        <taxon>Bacteria</taxon>
        <taxon>Bacillati</taxon>
        <taxon>Bacillota</taxon>
        <taxon>Bacilli</taxon>
        <taxon>Lactobacillales</taxon>
        <taxon>Enterococcaceae</taxon>
        <taxon>Vagococcus</taxon>
    </lineage>
</organism>
<keyword evidence="2 8" id="KW-0813">Transport</keyword>
<dbReference type="GO" id="GO:0008320">
    <property type="term" value="F:protein transmembrane transporter activity"/>
    <property type="evidence" value="ECO:0007669"/>
    <property type="project" value="UniProtKB-UniRule"/>
</dbReference>
<evidence type="ECO:0000256" key="5">
    <source>
        <dbReference type="ARBA" id="ARBA00022989"/>
    </source>
</evidence>
<dbReference type="HAMAP" id="MF_00422">
    <property type="entry name" value="SecE"/>
    <property type="match status" value="1"/>
</dbReference>
<evidence type="ECO:0000256" key="8">
    <source>
        <dbReference type="HAMAP-Rule" id="MF_00422"/>
    </source>
</evidence>
<comment type="similarity">
    <text evidence="8">Belongs to the SecE/SEC61-gamma family.</text>
</comment>
<sequence>MKFMKSVVEEMKIVTWPSKERLGKDVVTVIQSTVLFALFFAVVDFGLNQLLQLFVR</sequence>
<evidence type="ECO:0000256" key="6">
    <source>
        <dbReference type="ARBA" id="ARBA00023010"/>
    </source>
</evidence>
<comment type="function">
    <text evidence="8">Essential subunit of the Sec protein translocation channel SecYEG. Clamps together the 2 halves of SecY. May contact the channel plug during translocation.</text>
</comment>
<evidence type="ECO:0000256" key="1">
    <source>
        <dbReference type="ARBA" id="ARBA00004370"/>
    </source>
</evidence>
<evidence type="ECO:0000256" key="4">
    <source>
        <dbReference type="ARBA" id="ARBA00022927"/>
    </source>
</evidence>
<gene>
    <name evidence="8 9" type="primary">secE</name>
    <name evidence="9" type="ORF">ESZ54_09270</name>
</gene>
<evidence type="ECO:0000256" key="2">
    <source>
        <dbReference type="ARBA" id="ARBA00022448"/>
    </source>
</evidence>
<protein>
    <recommendedName>
        <fullName evidence="8">Protein translocase subunit SecE</fullName>
    </recommendedName>
</protein>
<reference evidence="9 10" key="1">
    <citation type="submission" date="2019-01" db="EMBL/GenBank/DDBJ databases">
        <title>Vagococcus silagei sp. nov. isolated from brewer's grain.</title>
        <authorList>
            <person name="Guu J.-R."/>
        </authorList>
    </citation>
    <scope>NUCLEOTIDE SEQUENCE [LARGE SCALE GENOMIC DNA]</scope>
    <source>
        <strain evidence="9 10">2B-2</strain>
    </source>
</reference>
<keyword evidence="7 8" id="KW-0472">Membrane</keyword>
<dbReference type="NCBIfam" id="TIGR00964">
    <property type="entry name" value="secE_bact"/>
    <property type="match status" value="1"/>
</dbReference>
<dbReference type="InterPro" id="IPR038379">
    <property type="entry name" value="SecE_sf"/>
</dbReference>
<dbReference type="OrthoDB" id="9813233at2"/>
<dbReference type="GO" id="GO:0043952">
    <property type="term" value="P:protein transport by the Sec complex"/>
    <property type="evidence" value="ECO:0007669"/>
    <property type="project" value="UniProtKB-UniRule"/>
</dbReference>
<dbReference type="InterPro" id="IPR005807">
    <property type="entry name" value="SecE_bac"/>
</dbReference>
<dbReference type="GO" id="GO:0006605">
    <property type="term" value="P:protein targeting"/>
    <property type="evidence" value="ECO:0007669"/>
    <property type="project" value="UniProtKB-UniRule"/>
</dbReference>
<dbReference type="AlphaFoldDB" id="A0A4S3B5D3"/>
<dbReference type="Gene3D" id="1.20.5.1030">
    <property type="entry name" value="Preprotein translocase secy subunit"/>
    <property type="match status" value="1"/>
</dbReference>
<comment type="subcellular location">
    <subcellularLocation>
        <location evidence="8">Cell membrane</location>
        <topology evidence="8">Single-pass membrane protein</topology>
    </subcellularLocation>
    <subcellularLocation>
        <location evidence="1">Membrane</location>
    </subcellularLocation>
</comment>
<evidence type="ECO:0000313" key="9">
    <source>
        <dbReference type="EMBL" id="THB60646.1"/>
    </source>
</evidence>
<accession>A0A4S3B5D3</accession>
<dbReference type="EMBL" id="SDGV01000019">
    <property type="protein sequence ID" value="THB60646.1"/>
    <property type="molecule type" value="Genomic_DNA"/>
</dbReference>
<dbReference type="RefSeq" id="WP_136137403.1">
    <property type="nucleotide sequence ID" value="NZ_SDGV01000019.1"/>
</dbReference>
<keyword evidence="4 8" id="KW-0653">Protein transport</keyword>
<dbReference type="Pfam" id="PF00584">
    <property type="entry name" value="SecE"/>
    <property type="match status" value="1"/>
</dbReference>
<comment type="caution">
    <text evidence="9">The sequence shown here is derived from an EMBL/GenBank/DDBJ whole genome shotgun (WGS) entry which is preliminary data.</text>
</comment>
<feature type="transmembrane region" description="Helical" evidence="8">
    <location>
        <begin position="26"/>
        <end position="47"/>
    </location>
</feature>
<keyword evidence="5 8" id="KW-1133">Transmembrane helix</keyword>
<dbReference type="GO" id="GO:0005886">
    <property type="term" value="C:plasma membrane"/>
    <property type="evidence" value="ECO:0007669"/>
    <property type="project" value="UniProtKB-SubCell"/>
</dbReference>
<keyword evidence="8" id="KW-1003">Cell membrane</keyword>
<name>A0A4S3B5D3_9ENTE</name>
<dbReference type="GO" id="GO:0065002">
    <property type="term" value="P:intracellular protein transmembrane transport"/>
    <property type="evidence" value="ECO:0007669"/>
    <property type="project" value="UniProtKB-UniRule"/>
</dbReference>
<dbReference type="InterPro" id="IPR001901">
    <property type="entry name" value="Translocase_SecE/Sec61-g"/>
</dbReference>
<dbReference type="GO" id="GO:0009306">
    <property type="term" value="P:protein secretion"/>
    <property type="evidence" value="ECO:0007669"/>
    <property type="project" value="UniProtKB-UniRule"/>
</dbReference>
<keyword evidence="3 8" id="KW-0812">Transmembrane</keyword>
<evidence type="ECO:0000256" key="3">
    <source>
        <dbReference type="ARBA" id="ARBA00022692"/>
    </source>
</evidence>
<dbReference type="Proteomes" id="UP000310506">
    <property type="component" value="Unassembled WGS sequence"/>
</dbReference>